<dbReference type="InterPro" id="IPR008949">
    <property type="entry name" value="Isoprenoid_synthase_dom_sf"/>
</dbReference>
<evidence type="ECO:0000256" key="2">
    <source>
        <dbReference type="ARBA" id="ARBA00022723"/>
    </source>
</evidence>
<evidence type="ECO:0000256" key="1">
    <source>
        <dbReference type="ARBA" id="ARBA00001946"/>
    </source>
</evidence>
<evidence type="ECO:0000313" key="7">
    <source>
        <dbReference type="Proteomes" id="UP000631114"/>
    </source>
</evidence>
<feature type="non-terminal residue" evidence="6">
    <location>
        <position position="407"/>
    </location>
</feature>
<reference evidence="6 7" key="1">
    <citation type="submission" date="2020-10" db="EMBL/GenBank/DDBJ databases">
        <title>The Coptis chinensis genome and diversification of protoberbering-type alkaloids.</title>
        <authorList>
            <person name="Wang B."/>
            <person name="Shu S."/>
            <person name="Song C."/>
            <person name="Liu Y."/>
        </authorList>
    </citation>
    <scope>NUCLEOTIDE SEQUENCE [LARGE SCALE GENOMIC DNA]</scope>
    <source>
        <strain evidence="6">HL-2020</strain>
        <tissue evidence="6">Leaf</tissue>
    </source>
</reference>
<dbReference type="GO" id="GO:0016102">
    <property type="term" value="P:diterpenoid biosynthetic process"/>
    <property type="evidence" value="ECO:0007669"/>
    <property type="project" value="TreeGrafter"/>
</dbReference>
<dbReference type="SUPFAM" id="SSF48576">
    <property type="entry name" value="Terpenoid synthases"/>
    <property type="match status" value="1"/>
</dbReference>
<keyword evidence="2" id="KW-0479">Metal-binding</keyword>
<dbReference type="Gene3D" id="1.10.600.10">
    <property type="entry name" value="Farnesyl Diphosphate Synthase"/>
    <property type="match status" value="1"/>
</dbReference>
<evidence type="ECO:0000256" key="4">
    <source>
        <dbReference type="ARBA" id="ARBA00023239"/>
    </source>
</evidence>
<dbReference type="PANTHER" id="PTHR31739:SF3">
    <property type="entry name" value="ENT-KAUR-16-ENE SYNTHASE, CHLOROPLASTIC"/>
    <property type="match status" value="1"/>
</dbReference>
<proteinExistence type="predicted"/>
<dbReference type="OrthoDB" id="2343925at2759"/>
<dbReference type="Proteomes" id="UP000631114">
    <property type="component" value="Unassembled WGS sequence"/>
</dbReference>
<evidence type="ECO:0000256" key="3">
    <source>
        <dbReference type="ARBA" id="ARBA00022842"/>
    </source>
</evidence>
<gene>
    <name evidence="6" type="ORF">IFM89_030020</name>
</gene>
<keyword evidence="3" id="KW-0460">Magnesium</keyword>
<dbReference type="FunFam" id="1.10.600.10:FF:000005">
    <property type="entry name" value="Ent-kaur-16-ene synthase, chloroplastic"/>
    <property type="match status" value="1"/>
</dbReference>
<keyword evidence="7" id="KW-1185">Reference proteome</keyword>
<keyword evidence="4" id="KW-0456">Lyase</keyword>
<dbReference type="GO" id="GO:0010333">
    <property type="term" value="F:terpene synthase activity"/>
    <property type="evidence" value="ECO:0007669"/>
    <property type="project" value="InterPro"/>
</dbReference>
<dbReference type="GO" id="GO:0000287">
    <property type="term" value="F:magnesium ion binding"/>
    <property type="evidence" value="ECO:0007669"/>
    <property type="project" value="InterPro"/>
</dbReference>
<evidence type="ECO:0000313" key="6">
    <source>
        <dbReference type="EMBL" id="KAF9622162.1"/>
    </source>
</evidence>
<dbReference type="AlphaFoldDB" id="A0A835MA83"/>
<comment type="caution">
    <text evidence="6">The sequence shown here is derived from an EMBL/GenBank/DDBJ whole genome shotgun (WGS) entry which is preliminary data.</text>
</comment>
<feature type="domain" description="Terpene synthase metal-binding" evidence="5">
    <location>
        <begin position="65"/>
        <end position="281"/>
    </location>
</feature>
<protein>
    <recommendedName>
        <fullName evidence="5">Terpene synthase metal-binding domain-containing protein</fullName>
    </recommendedName>
</protein>
<dbReference type="PANTHER" id="PTHR31739">
    <property type="entry name" value="ENT-COPALYL DIPHOSPHATE SYNTHASE, CHLOROPLASTIC"/>
    <property type="match status" value="1"/>
</dbReference>
<sequence length="407" mass="47240">VVNAVKFTYDADIERLENRRNIEYYNVDSLRVLKASYRCSNVDNRDIVQFGVEDYNRKNLRVLRAGIVFTPELSDARMSWTKNSFLSTVVDDFFDVKGSREELVNLIKLVEKWECNTATNYFSEEVEIIFQALHKTVNDLGDIAFTRQGRSVRSHLIDIWLTLLKSMMKEYEWARDKSAPKMEEYMENACISFALGPVVLITQYFLEPMLSKKVITSPEYNKLFKHMNICCRLLNDIQSFKREGEEGKLNSVLLCKIHSPEAINEQEVVKEVKGIIDSNRRELLGLVLNTKGSIVPKGCKDLFWKTFRVTHLFYREKDGFSSSLEMVNAVNASGLMLKIWRGMTVENEEGVDAEIEKRIGIENEVERDDFPNEEIDQALNENKEYGPINLFDIGNWNNIDHKCIDYK</sequence>
<organism evidence="6 7">
    <name type="scientific">Coptis chinensis</name>
    <dbReference type="NCBI Taxonomy" id="261450"/>
    <lineage>
        <taxon>Eukaryota</taxon>
        <taxon>Viridiplantae</taxon>
        <taxon>Streptophyta</taxon>
        <taxon>Embryophyta</taxon>
        <taxon>Tracheophyta</taxon>
        <taxon>Spermatophyta</taxon>
        <taxon>Magnoliopsida</taxon>
        <taxon>Ranunculales</taxon>
        <taxon>Ranunculaceae</taxon>
        <taxon>Coptidoideae</taxon>
        <taxon>Coptis</taxon>
    </lineage>
</organism>
<dbReference type="InterPro" id="IPR036965">
    <property type="entry name" value="Terpene_synth_N_sf"/>
</dbReference>
<dbReference type="Gene3D" id="1.50.10.130">
    <property type="entry name" value="Terpene synthase, N-terminal domain"/>
    <property type="match status" value="1"/>
</dbReference>
<evidence type="ECO:0000259" key="5">
    <source>
        <dbReference type="Pfam" id="PF03936"/>
    </source>
</evidence>
<dbReference type="InterPro" id="IPR050148">
    <property type="entry name" value="Terpene_synthase-like"/>
</dbReference>
<name>A0A835MA83_9MAGN</name>
<dbReference type="Pfam" id="PF03936">
    <property type="entry name" value="Terpene_synth_C"/>
    <property type="match status" value="1"/>
</dbReference>
<dbReference type="InterPro" id="IPR005630">
    <property type="entry name" value="Terpene_synthase_metal-bd"/>
</dbReference>
<dbReference type="EMBL" id="JADFTS010000002">
    <property type="protein sequence ID" value="KAF9622162.1"/>
    <property type="molecule type" value="Genomic_DNA"/>
</dbReference>
<comment type="cofactor">
    <cofactor evidence="1">
        <name>Mg(2+)</name>
        <dbReference type="ChEBI" id="CHEBI:18420"/>
    </cofactor>
</comment>
<accession>A0A835MA83</accession>